<organism evidence="13 14">
    <name type="scientific">Perkinsus olseni</name>
    <name type="common">Perkinsus atlanticus</name>
    <dbReference type="NCBI Taxonomy" id="32597"/>
    <lineage>
        <taxon>Eukaryota</taxon>
        <taxon>Sar</taxon>
        <taxon>Alveolata</taxon>
        <taxon>Perkinsozoa</taxon>
        <taxon>Perkinsea</taxon>
        <taxon>Perkinsida</taxon>
        <taxon>Perkinsidae</taxon>
        <taxon>Perkinsus</taxon>
    </lineage>
</organism>
<dbReference type="GO" id="GO:0005874">
    <property type="term" value="C:microtubule"/>
    <property type="evidence" value="ECO:0007669"/>
    <property type="project" value="UniProtKB-KW"/>
</dbReference>
<evidence type="ECO:0000256" key="8">
    <source>
        <dbReference type="ARBA" id="ARBA00023212"/>
    </source>
</evidence>
<dbReference type="InterPro" id="IPR027417">
    <property type="entry name" value="P-loop_NTPase"/>
</dbReference>
<feature type="domain" description="Kinesin motor" evidence="12">
    <location>
        <begin position="1"/>
        <end position="335"/>
    </location>
</feature>
<dbReference type="SUPFAM" id="SSF52540">
    <property type="entry name" value="P-loop containing nucleoside triphosphate hydrolases"/>
    <property type="match status" value="1"/>
</dbReference>
<evidence type="ECO:0000259" key="12">
    <source>
        <dbReference type="PROSITE" id="PS50067"/>
    </source>
</evidence>
<evidence type="ECO:0000256" key="4">
    <source>
        <dbReference type="ARBA" id="ARBA00022741"/>
    </source>
</evidence>
<keyword evidence="3" id="KW-0493">Microtubule</keyword>
<keyword evidence="7 9" id="KW-0505">Motor protein</keyword>
<dbReference type="InterPro" id="IPR008984">
    <property type="entry name" value="SMAD_FHA_dom_sf"/>
</dbReference>
<evidence type="ECO:0000256" key="7">
    <source>
        <dbReference type="ARBA" id="ARBA00023175"/>
    </source>
</evidence>
<evidence type="ECO:0000313" key="14">
    <source>
        <dbReference type="Proteomes" id="UP000541610"/>
    </source>
</evidence>
<dbReference type="Gene3D" id="2.60.200.20">
    <property type="match status" value="1"/>
</dbReference>
<gene>
    <name evidence="13" type="ORF">FOZ60_008957</name>
</gene>
<dbReference type="OrthoDB" id="441556at2759"/>
<dbReference type="InterPro" id="IPR032405">
    <property type="entry name" value="Kinesin_assoc"/>
</dbReference>
<name>A0A7J6PD88_PEROL</name>
<evidence type="ECO:0000256" key="5">
    <source>
        <dbReference type="ARBA" id="ARBA00022840"/>
    </source>
</evidence>
<accession>A0A7J6PD88</accession>
<dbReference type="InterPro" id="IPR036961">
    <property type="entry name" value="Kinesin_motor_dom_sf"/>
</dbReference>
<dbReference type="GO" id="GO:0003777">
    <property type="term" value="F:microtubule motor activity"/>
    <property type="evidence" value="ECO:0007669"/>
    <property type="project" value="InterPro"/>
</dbReference>
<evidence type="ECO:0000256" key="11">
    <source>
        <dbReference type="SAM" id="MobiDB-lite"/>
    </source>
</evidence>
<dbReference type="SUPFAM" id="SSF49879">
    <property type="entry name" value="SMAD/FHA domain"/>
    <property type="match status" value="1"/>
</dbReference>
<evidence type="ECO:0000313" key="13">
    <source>
        <dbReference type="EMBL" id="KAF4694153.1"/>
    </source>
</evidence>
<evidence type="ECO:0000256" key="9">
    <source>
        <dbReference type="PROSITE-ProRule" id="PRU00283"/>
    </source>
</evidence>
<dbReference type="GO" id="GO:0007018">
    <property type="term" value="P:microtubule-based movement"/>
    <property type="evidence" value="ECO:0007669"/>
    <property type="project" value="InterPro"/>
</dbReference>
<dbReference type="PRINTS" id="PR00380">
    <property type="entry name" value="KINESINHEAVY"/>
</dbReference>
<evidence type="ECO:0000256" key="10">
    <source>
        <dbReference type="SAM" id="Coils"/>
    </source>
</evidence>
<reference evidence="13 14" key="1">
    <citation type="submission" date="2020-04" db="EMBL/GenBank/DDBJ databases">
        <title>Perkinsus olseni comparative genomics.</title>
        <authorList>
            <person name="Bogema D.R."/>
        </authorList>
    </citation>
    <scope>NUCLEOTIDE SEQUENCE [LARGE SCALE GENOMIC DNA]</scope>
    <source>
        <strain evidence="13">00978-12</strain>
    </source>
</reference>
<dbReference type="Gene3D" id="3.40.850.10">
    <property type="entry name" value="Kinesin motor domain"/>
    <property type="match status" value="1"/>
</dbReference>
<dbReference type="GO" id="GO:0008017">
    <property type="term" value="F:microtubule binding"/>
    <property type="evidence" value="ECO:0007669"/>
    <property type="project" value="InterPro"/>
</dbReference>
<keyword evidence="4 9" id="KW-0547">Nucleotide-binding</keyword>
<comment type="subcellular location">
    <subcellularLocation>
        <location evidence="1">Cytoplasm</location>
        <location evidence="1">Cytoskeleton</location>
    </subcellularLocation>
</comment>
<feature type="compositionally biased region" description="Basic and acidic residues" evidence="11">
    <location>
        <begin position="799"/>
        <end position="812"/>
    </location>
</feature>
<dbReference type="GO" id="GO:0005524">
    <property type="term" value="F:ATP binding"/>
    <property type="evidence" value="ECO:0007669"/>
    <property type="project" value="UniProtKB-UniRule"/>
</dbReference>
<keyword evidence="6 10" id="KW-0175">Coiled coil</keyword>
<feature type="region of interest" description="Disordered" evidence="11">
    <location>
        <begin position="1"/>
        <end position="29"/>
    </location>
</feature>
<comment type="similarity">
    <text evidence="9">Belongs to the TRAFAC class myosin-kinesin ATPase superfamily. Kinesin family.</text>
</comment>
<dbReference type="PROSITE" id="PS50067">
    <property type="entry name" value="KINESIN_MOTOR_2"/>
    <property type="match status" value="1"/>
</dbReference>
<dbReference type="Gene3D" id="6.10.250.2520">
    <property type="match status" value="1"/>
</dbReference>
<feature type="coiled-coil region" evidence="10">
    <location>
        <begin position="343"/>
        <end position="396"/>
    </location>
</feature>
<dbReference type="PANTHER" id="PTHR47117">
    <property type="entry name" value="STAR-RELATED LIPID TRANSFER PROTEIN 9"/>
    <property type="match status" value="1"/>
</dbReference>
<evidence type="ECO:0000256" key="2">
    <source>
        <dbReference type="ARBA" id="ARBA00022490"/>
    </source>
</evidence>
<evidence type="ECO:0000256" key="6">
    <source>
        <dbReference type="ARBA" id="ARBA00023054"/>
    </source>
</evidence>
<keyword evidence="2" id="KW-0963">Cytoplasm</keyword>
<dbReference type="AlphaFoldDB" id="A0A7J6PD88"/>
<sequence length="1083" mass="120052">MASTDPLASSQQKAETGNISVAPSSRSSAKSFTVDYVFDSSDLSDSASANQKALYSEIGTKILRNSLQGFNGCLFAYGQTGSGKSYTMHGEPGTYSGEHRGIIPRLSRSLFAAGESVKQLRMWVSYLEIYNEHLRDLLAVDDENRDLTVMEHPGLGVYVRDLTEALLQSPEEVEKLLQFGNRRRAESVTSMNPHSSRSHAVCRIRLECQPTEDGPKLRSCINLIDLAGSERQEKTHSTGSVLREANSINQSLSALGMVIKHLVERGPNTVERRTTRDSHAAASWIPFRSSKLTFLLKDSLAGNSKTFMIACISPARSELEESVSTLRFAASVQEVRVSARVNVDRDEQVLRDLQLEIGSLRRQLQSQQSKNVSSEVATLTRELKERERLVADMKRTYESQLAASQDMLRVREAALADRGLSSSEINAAFGVGDDTPYMLNVSQDPMLSGSLIYYFQPDATTIVGSSPTECQMVLKGVGIPPSLCQVVNYANQRLTISLTDAGAHAGGRVLVNGKVLRPGDPPRRLRHLDRLVFGRAHCMSFIVPTSREANEAVTAGQGVVYDDFVREIVHDDSSEAFQELRHYIEDVKNKLDEQQMAEFLEVLRSICPLVDEANDMTTELRPEMNFRFEVELIWDVYNSPARDLVVIRLLKFHNKGERWCPCYGRAVLCYWSSQRFRHQLDLMRDLYHRVEIGSVDRHDVRTGDFFRTIEGRLLDAWTDEPADVKTQTEFSTRASLNREIEQLKDSIDKTPTASTKRHRRSTILHSVTGTKHALVLPPTESAKAEESVAGVTPAAGVEQSDREREDLEKKNSELRALNASLREENERLRELLSAKTASQPSCKNTVSPLSNTWAALPPSLEKSSSQTFLPDAATSRLMPTLFTAVPQLAQITKEAPSKSLSGAQSVPLPPSGPRSPDDIRNKTIRTGLQQTVLQGNRPAAEGGKHEPRVVSVQVYPVGLVPRGIKSQREVSLASFGQLIESLFGGPAQAMEYFDPSKRGQVTLFDFARLLAAVTKRDWIMTPKGRGHAVHDTLFGCDDATLFANLDQGGKGMLIMQDFVYAHTCAHAWSHGMALPPPPRVMAS</sequence>
<dbReference type="Pfam" id="PF00225">
    <property type="entry name" value="Kinesin"/>
    <property type="match status" value="1"/>
</dbReference>
<feature type="binding site" evidence="9">
    <location>
        <begin position="78"/>
        <end position="85"/>
    </location>
    <ligand>
        <name>ATP</name>
        <dbReference type="ChEBI" id="CHEBI:30616"/>
    </ligand>
</feature>
<dbReference type="InterPro" id="IPR001752">
    <property type="entry name" value="Kinesin_motor_dom"/>
</dbReference>
<evidence type="ECO:0000256" key="1">
    <source>
        <dbReference type="ARBA" id="ARBA00004245"/>
    </source>
</evidence>
<dbReference type="Proteomes" id="UP000541610">
    <property type="component" value="Unassembled WGS sequence"/>
</dbReference>
<feature type="compositionally biased region" description="Low complexity" evidence="11">
    <location>
        <begin position="20"/>
        <end position="29"/>
    </location>
</feature>
<evidence type="ECO:0000256" key="3">
    <source>
        <dbReference type="ARBA" id="ARBA00022701"/>
    </source>
</evidence>
<feature type="compositionally biased region" description="Polar residues" evidence="11">
    <location>
        <begin position="1"/>
        <end position="19"/>
    </location>
</feature>
<keyword evidence="8" id="KW-0206">Cytoskeleton</keyword>
<dbReference type="CDD" id="cd00106">
    <property type="entry name" value="KISc"/>
    <property type="match status" value="1"/>
</dbReference>
<keyword evidence="5 9" id="KW-0067">ATP-binding</keyword>
<comment type="caution">
    <text evidence="13">The sequence shown here is derived from an EMBL/GenBank/DDBJ whole genome shotgun (WGS) entry which is preliminary data.</text>
</comment>
<dbReference type="Pfam" id="PF16183">
    <property type="entry name" value="Kinesin_assoc"/>
    <property type="match status" value="1"/>
</dbReference>
<protein>
    <recommendedName>
        <fullName evidence="12">Kinesin motor domain-containing protein</fullName>
    </recommendedName>
</protein>
<feature type="region of interest" description="Disordered" evidence="11">
    <location>
        <begin position="893"/>
        <end position="921"/>
    </location>
</feature>
<feature type="region of interest" description="Disordered" evidence="11">
    <location>
        <begin position="780"/>
        <end position="812"/>
    </location>
</feature>
<proteinExistence type="inferred from homology"/>
<dbReference type="SMART" id="SM00129">
    <property type="entry name" value="KISc"/>
    <property type="match status" value="1"/>
</dbReference>
<dbReference type="EMBL" id="JABANP010000036">
    <property type="protein sequence ID" value="KAF4694153.1"/>
    <property type="molecule type" value="Genomic_DNA"/>
</dbReference>